<dbReference type="PANTHER" id="PTHR15427">
    <property type="entry name" value="EMILIN ELASTIN MICROFIBRIL INTERFACE-LOCATED PROTEIN ELASTIN MICROFIBRIL INTERFACER"/>
    <property type="match status" value="1"/>
</dbReference>
<evidence type="ECO:0000313" key="5">
    <source>
        <dbReference type="EMBL" id="CAG2201516.1"/>
    </source>
</evidence>
<dbReference type="SUPFAM" id="SSF49842">
    <property type="entry name" value="TNF-like"/>
    <property type="match status" value="1"/>
</dbReference>
<dbReference type="PANTHER" id="PTHR15427:SF33">
    <property type="entry name" value="COLLAGEN IV NC1 DOMAIN-CONTAINING PROTEIN"/>
    <property type="match status" value="1"/>
</dbReference>
<dbReference type="GO" id="GO:0005581">
    <property type="term" value="C:collagen trimer"/>
    <property type="evidence" value="ECO:0007669"/>
    <property type="project" value="UniProtKB-KW"/>
</dbReference>
<protein>
    <submittedName>
        <fullName evidence="5">COL8A</fullName>
    </submittedName>
</protein>
<sequence>MMLKLKGSGHGGQGNTSKQKDTRAFSSYLTSAHTASANANVKFDKLWTNIMNAYQVTTGVFTAPMPGFYHFAAVLMSVSAKSLFLHLWHNDTNTGGSFTIGDGHKTGTFDVVFNLKKDVTNKHEKGKYIILPFNGTIKLYSGICIKQLFFKNGMKGDDSDIVCLILSTVDQCYNVYTTASTNSMSCFNGQICVVSSLCSSKLGGQGNTSTQKDTPAFSSYLSNGQSASAKDIVKFDKL</sequence>
<name>A0A8S3R386_MYTED</name>
<keyword evidence="6" id="KW-1185">Reference proteome</keyword>
<evidence type="ECO:0000256" key="3">
    <source>
        <dbReference type="SAM" id="MobiDB-lite"/>
    </source>
</evidence>
<dbReference type="PROSITE" id="PS50871">
    <property type="entry name" value="C1Q"/>
    <property type="match status" value="1"/>
</dbReference>
<feature type="domain" description="C1q" evidence="4">
    <location>
        <begin position="18"/>
        <end position="151"/>
    </location>
</feature>
<dbReference type="AlphaFoldDB" id="A0A8S3R386"/>
<evidence type="ECO:0000256" key="2">
    <source>
        <dbReference type="ARBA" id="ARBA00022525"/>
    </source>
</evidence>
<evidence type="ECO:0000256" key="1">
    <source>
        <dbReference type="ARBA" id="ARBA00004613"/>
    </source>
</evidence>
<dbReference type="InterPro" id="IPR008983">
    <property type="entry name" value="Tumour_necrosis_fac-like_dom"/>
</dbReference>
<accession>A0A8S3R386</accession>
<dbReference type="InterPro" id="IPR050392">
    <property type="entry name" value="Collagen/C1q_domain"/>
</dbReference>
<proteinExistence type="predicted"/>
<comment type="caution">
    <text evidence="5">The sequence shown here is derived from an EMBL/GenBank/DDBJ whole genome shotgun (WGS) entry which is preliminary data.</text>
</comment>
<dbReference type="Gene3D" id="2.60.120.40">
    <property type="match status" value="1"/>
</dbReference>
<comment type="subcellular location">
    <subcellularLocation>
        <location evidence="1">Secreted</location>
    </subcellularLocation>
</comment>
<evidence type="ECO:0000259" key="4">
    <source>
        <dbReference type="PROSITE" id="PS50871"/>
    </source>
</evidence>
<dbReference type="Pfam" id="PF00386">
    <property type="entry name" value="C1q"/>
    <property type="match status" value="1"/>
</dbReference>
<dbReference type="OrthoDB" id="6084676at2759"/>
<dbReference type="InterPro" id="IPR001073">
    <property type="entry name" value="C1q_dom"/>
</dbReference>
<dbReference type="EMBL" id="CAJPWZ010000852">
    <property type="protein sequence ID" value="CAG2201516.1"/>
    <property type="molecule type" value="Genomic_DNA"/>
</dbReference>
<reference evidence="5" key="1">
    <citation type="submission" date="2021-03" db="EMBL/GenBank/DDBJ databases">
        <authorList>
            <person name="Bekaert M."/>
        </authorList>
    </citation>
    <scope>NUCLEOTIDE SEQUENCE</scope>
</reference>
<feature type="region of interest" description="Disordered" evidence="3">
    <location>
        <begin position="1"/>
        <end position="21"/>
    </location>
</feature>
<dbReference type="Proteomes" id="UP000683360">
    <property type="component" value="Unassembled WGS sequence"/>
</dbReference>
<dbReference type="SMART" id="SM00110">
    <property type="entry name" value="C1Q"/>
    <property type="match status" value="1"/>
</dbReference>
<gene>
    <name evidence="5" type="ORF">MEDL_16137</name>
</gene>
<keyword evidence="2" id="KW-0964">Secreted</keyword>
<organism evidence="5 6">
    <name type="scientific">Mytilus edulis</name>
    <name type="common">Blue mussel</name>
    <dbReference type="NCBI Taxonomy" id="6550"/>
    <lineage>
        <taxon>Eukaryota</taxon>
        <taxon>Metazoa</taxon>
        <taxon>Spiralia</taxon>
        <taxon>Lophotrochozoa</taxon>
        <taxon>Mollusca</taxon>
        <taxon>Bivalvia</taxon>
        <taxon>Autobranchia</taxon>
        <taxon>Pteriomorphia</taxon>
        <taxon>Mytilida</taxon>
        <taxon>Mytiloidea</taxon>
        <taxon>Mytilidae</taxon>
        <taxon>Mytilinae</taxon>
        <taxon>Mytilus</taxon>
    </lineage>
</organism>
<evidence type="ECO:0000313" key="6">
    <source>
        <dbReference type="Proteomes" id="UP000683360"/>
    </source>
</evidence>